<reference evidence="2" key="1">
    <citation type="submission" date="2018-02" db="EMBL/GenBank/DDBJ databases">
        <title>Rhizophora mucronata_Transcriptome.</title>
        <authorList>
            <person name="Meera S.P."/>
            <person name="Sreeshan A."/>
            <person name="Augustine A."/>
        </authorList>
    </citation>
    <scope>NUCLEOTIDE SEQUENCE</scope>
    <source>
        <tissue evidence="2">Leaf</tissue>
    </source>
</reference>
<accession>A0A2P2K0P0</accession>
<feature type="region of interest" description="Disordered" evidence="1">
    <location>
        <begin position="1"/>
        <end position="62"/>
    </location>
</feature>
<dbReference type="AlphaFoldDB" id="A0A2P2K0P0"/>
<proteinExistence type="predicted"/>
<evidence type="ECO:0000256" key="1">
    <source>
        <dbReference type="SAM" id="MobiDB-lite"/>
    </source>
</evidence>
<evidence type="ECO:0000313" key="2">
    <source>
        <dbReference type="EMBL" id="MBW99287.1"/>
    </source>
</evidence>
<dbReference type="EMBL" id="GGEC01018804">
    <property type="protein sequence ID" value="MBW99287.1"/>
    <property type="molecule type" value="Transcribed_RNA"/>
</dbReference>
<protein>
    <submittedName>
        <fullName evidence="2">Tubulin-folding cofactor D</fullName>
    </submittedName>
</protein>
<name>A0A2P2K0P0_RHIMU</name>
<organism evidence="2">
    <name type="scientific">Rhizophora mucronata</name>
    <name type="common">Asiatic mangrove</name>
    <dbReference type="NCBI Taxonomy" id="61149"/>
    <lineage>
        <taxon>Eukaryota</taxon>
        <taxon>Viridiplantae</taxon>
        <taxon>Streptophyta</taxon>
        <taxon>Embryophyta</taxon>
        <taxon>Tracheophyta</taxon>
        <taxon>Spermatophyta</taxon>
        <taxon>Magnoliopsida</taxon>
        <taxon>eudicotyledons</taxon>
        <taxon>Gunneridae</taxon>
        <taxon>Pentapetalae</taxon>
        <taxon>rosids</taxon>
        <taxon>fabids</taxon>
        <taxon>Malpighiales</taxon>
        <taxon>Rhizophoraceae</taxon>
        <taxon>Rhizophora</taxon>
    </lineage>
</organism>
<sequence>MTGKTLGRLVGSSNPLRASSAKAKQPPCHEPSPSPGENSSRTDDNTSSDRENVKREVMRPIPFAADQRTTVSVSLNPESKISIISSTTSGTFISSSCRQSALSSDIMEGRCASWLHSSTIFDAFRETVSPSDLVLPT</sequence>
<feature type="compositionally biased region" description="Basic and acidic residues" evidence="1">
    <location>
        <begin position="40"/>
        <end position="58"/>
    </location>
</feature>